<organism evidence="3 4">
    <name type="scientific">Kineococcus aurantiacus</name>
    <dbReference type="NCBI Taxonomy" id="37633"/>
    <lineage>
        <taxon>Bacteria</taxon>
        <taxon>Bacillati</taxon>
        <taxon>Actinomycetota</taxon>
        <taxon>Actinomycetes</taxon>
        <taxon>Kineosporiales</taxon>
        <taxon>Kineosporiaceae</taxon>
        <taxon>Kineococcus</taxon>
    </lineage>
</organism>
<feature type="signal peptide" evidence="2">
    <location>
        <begin position="1"/>
        <end position="17"/>
    </location>
</feature>
<evidence type="ECO:0000313" key="4">
    <source>
        <dbReference type="Proteomes" id="UP000521922"/>
    </source>
</evidence>
<sequence>MHRSPSPLLVAATVSYAANCALGAAVAAGVLDTSGARWVHHGVYVTTAALTAAAGADLLRRRSAALWPLLPVAAPLLAIPAVPARSRWHPVLAATAAPAYVLALRAA</sequence>
<feature type="chain" id="PRO_5039519168" description="Integral membrane protein" evidence="2">
    <location>
        <begin position="18"/>
        <end position="107"/>
    </location>
</feature>
<dbReference type="RefSeq" id="WP_179748344.1">
    <property type="nucleotide sequence ID" value="NZ_BAAAGN010000002.1"/>
</dbReference>
<feature type="transmembrane region" description="Helical" evidence="1">
    <location>
        <begin position="66"/>
        <end position="82"/>
    </location>
</feature>
<dbReference type="AlphaFoldDB" id="A0A7Y9DJE3"/>
<name>A0A7Y9DJE3_9ACTN</name>
<accession>A0A7Y9DJE3</accession>
<keyword evidence="4" id="KW-1185">Reference proteome</keyword>
<proteinExistence type="predicted"/>
<keyword evidence="2" id="KW-0732">Signal</keyword>
<feature type="transmembrane region" description="Helical" evidence="1">
    <location>
        <begin position="39"/>
        <end position="59"/>
    </location>
</feature>
<keyword evidence="1" id="KW-0812">Transmembrane</keyword>
<evidence type="ECO:0008006" key="5">
    <source>
        <dbReference type="Google" id="ProtNLM"/>
    </source>
</evidence>
<evidence type="ECO:0000313" key="3">
    <source>
        <dbReference type="EMBL" id="NYD20608.1"/>
    </source>
</evidence>
<dbReference type="EMBL" id="JACCBB010000001">
    <property type="protein sequence ID" value="NYD20608.1"/>
    <property type="molecule type" value="Genomic_DNA"/>
</dbReference>
<reference evidence="3 4" key="1">
    <citation type="submission" date="2020-07" db="EMBL/GenBank/DDBJ databases">
        <title>Sequencing the genomes of 1000 actinobacteria strains.</title>
        <authorList>
            <person name="Klenk H.-P."/>
        </authorList>
    </citation>
    <scope>NUCLEOTIDE SEQUENCE [LARGE SCALE GENOMIC DNA]</scope>
    <source>
        <strain evidence="3 4">DSM 7487</strain>
    </source>
</reference>
<evidence type="ECO:0000256" key="2">
    <source>
        <dbReference type="SAM" id="SignalP"/>
    </source>
</evidence>
<keyword evidence="1" id="KW-0472">Membrane</keyword>
<evidence type="ECO:0000256" key="1">
    <source>
        <dbReference type="SAM" id="Phobius"/>
    </source>
</evidence>
<protein>
    <recommendedName>
        <fullName evidence="5">Integral membrane protein</fullName>
    </recommendedName>
</protein>
<dbReference type="Proteomes" id="UP000521922">
    <property type="component" value="Unassembled WGS sequence"/>
</dbReference>
<comment type="caution">
    <text evidence="3">The sequence shown here is derived from an EMBL/GenBank/DDBJ whole genome shotgun (WGS) entry which is preliminary data.</text>
</comment>
<gene>
    <name evidence="3" type="ORF">BJ968_000148</name>
</gene>
<keyword evidence="1" id="KW-1133">Transmembrane helix</keyword>